<reference evidence="1" key="2">
    <citation type="submission" date="2020-11" db="EMBL/GenBank/DDBJ databases">
        <authorList>
            <person name="McCartney M.A."/>
            <person name="Auch B."/>
            <person name="Kono T."/>
            <person name="Mallez S."/>
            <person name="Becker A."/>
            <person name="Gohl D.M."/>
            <person name="Silverstein K.A.T."/>
            <person name="Koren S."/>
            <person name="Bechman K.B."/>
            <person name="Herman A."/>
            <person name="Abrahante J.E."/>
            <person name="Garbe J."/>
        </authorList>
    </citation>
    <scope>NUCLEOTIDE SEQUENCE</scope>
    <source>
        <strain evidence="1">Duluth1</strain>
        <tissue evidence="1">Whole animal</tissue>
    </source>
</reference>
<comment type="caution">
    <text evidence="1">The sequence shown here is derived from an EMBL/GenBank/DDBJ whole genome shotgun (WGS) entry which is preliminary data.</text>
</comment>
<name>A0A9D4ESE4_DREPO</name>
<evidence type="ECO:0000313" key="1">
    <source>
        <dbReference type="EMBL" id="KAH3786054.1"/>
    </source>
</evidence>
<dbReference type="EMBL" id="JAIWYP010000008">
    <property type="protein sequence ID" value="KAH3786054.1"/>
    <property type="molecule type" value="Genomic_DNA"/>
</dbReference>
<accession>A0A9D4ESE4</accession>
<sequence>MERCVGMHSKDVAFQIISQTNSDMTKWALHSKTLMLRLYMPLRYTFGLNLGPLFTKNVMSSNFLVITLWAFPFAGHFGTDSNSSIQVIRPNCLADRKKTLSRLDVIMTLLIGCVLAKRFSGIAWQIARDICNWLKYDFRSHASFEEFGGLIDASTGRVTSRPNTILLGVTPVLLCTEEQEAMVGCGR</sequence>
<dbReference type="AlphaFoldDB" id="A0A9D4ESE4"/>
<protein>
    <submittedName>
        <fullName evidence="1">Uncharacterized protein</fullName>
    </submittedName>
</protein>
<dbReference type="Proteomes" id="UP000828390">
    <property type="component" value="Unassembled WGS sequence"/>
</dbReference>
<proteinExistence type="predicted"/>
<reference evidence="1" key="1">
    <citation type="journal article" date="2019" name="bioRxiv">
        <title>The Genome of the Zebra Mussel, Dreissena polymorpha: A Resource for Invasive Species Research.</title>
        <authorList>
            <person name="McCartney M.A."/>
            <person name="Auch B."/>
            <person name="Kono T."/>
            <person name="Mallez S."/>
            <person name="Zhang Y."/>
            <person name="Obille A."/>
            <person name="Becker A."/>
            <person name="Abrahante J.E."/>
            <person name="Garbe J."/>
            <person name="Badalamenti J.P."/>
            <person name="Herman A."/>
            <person name="Mangelson H."/>
            <person name="Liachko I."/>
            <person name="Sullivan S."/>
            <person name="Sone E.D."/>
            <person name="Koren S."/>
            <person name="Silverstein K.A.T."/>
            <person name="Beckman K.B."/>
            <person name="Gohl D.M."/>
        </authorList>
    </citation>
    <scope>NUCLEOTIDE SEQUENCE</scope>
    <source>
        <strain evidence="1">Duluth1</strain>
        <tissue evidence="1">Whole animal</tissue>
    </source>
</reference>
<evidence type="ECO:0000313" key="2">
    <source>
        <dbReference type="Proteomes" id="UP000828390"/>
    </source>
</evidence>
<keyword evidence="2" id="KW-1185">Reference proteome</keyword>
<gene>
    <name evidence="1" type="ORF">DPMN_164155</name>
</gene>
<organism evidence="1 2">
    <name type="scientific">Dreissena polymorpha</name>
    <name type="common">Zebra mussel</name>
    <name type="synonym">Mytilus polymorpha</name>
    <dbReference type="NCBI Taxonomy" id="45954"/>
    <lineage>
        <taxon>Eukaryota</taxon>
        <taxon>Metazoa</taxon>
        <taxon>Spiralia</taxon>
        <taxon>Lophotrochozoa</taxon>
        <taxon>Mollusca</taxon>
        <taxon>Bivalvia</taxon>
        <taxon>Autobranchia</taxon>
        <taxon>Heteroconchia</taxon>
        <taxon>Euheterodonta</taxon>
        <taxon>Imparidentia</taxon>
        <taxon>Neoheterodontei</taxon>
        <taxon>Myida</taxon>
        <taxon>Dreissenoidea</taxon>
        <taxon>Dreissenidae</taxon>
        <taxon>Dreissena</taxon>
    </lineage>
</organism>